<dbReference type="Proteomes" id="UP000609651">
    <property type="component" value="Unassembled WGS sequence"/>
</dbReference>
<name>A0ABX1VFM3_9PLAN</name>
<keyword evidence="4" id="KW-1185">Reference proteome</keyword>
<evidence type="ECO:0008006" key="5">
    <source>
        <dbReference type="Google" id="ProtNLM"/>
    </source>
</evidence>
<dbReference type="PANTHER" id="PTHR33055">
    <property type="entry name" value="TRANSPOSASE FOR INSERTION SEQUENCE ELEMENT IS1111A"/>
    <property type="match status" value="1"/>
</dbReference>
<dbReference type="EMBL" id="WTPX01000106">
    <property type="protein sequence ID" value="NNJ26894.1"/>
    <property type="molecule type" value="Genomic_DNA"/>
</dbReference>
<sequence>MDHELKSHALKFIALDVHKSRSEMAVLSAAGKITQRRRLPTAVPPLVEALRQVARPRRLTFEEGPLADWLARALRPHVDELVVCDARRNHWVAREGDKTDPVDAEKLARLFRGGFLKPVHQVADPGRSALKQAVGLYHDQVRRRVRLGNQLTAILARHGRFVSAARLADPDDWRSALERLPDHRLLRASLERLHEALLQEREREVAAGRELTAAARNVPVVRRFAQVPGVAWIRGVTFYAAIDTPGRFRNKSALWKYCGLGLRQRQSGSGRPQTHLSKEGNRRLKDLLIGAAETTLRCAENPFSALFHMHLQQGAPRSQARRIVARQLACTLWSLWKTGQNYDPTRVRRGARPERGTPA</sequence>
<dbReference type="Pfam" id="PF01548">
    <property type="entry name" value="DEDD_Tnp_IS110"/>
    <property type="match status" value="1"/>
</dbReference>
<protein>
    <recommendedName>
        <fullName evidence="5">IS110 family transposase</fullName>
    </recommendedName>
</protein>
<evidence type="ECO:0000313" key="4">
    <source>
        <dbReference type="Proteomes" id="UP000609651"/>
    </source>
</evidence>
<feature type="domain" description="Transposase IS110-like N-terminal" evidence="1">
    <location>
        <begin position="14"/>
        <end position="157"/>
    </location>
</feature>
<organism evidence="3 4">
    <name type="scientific">Alienimonas chondri</name>
    <dbReference type="NCBI Taxonomy" id="2681879"/>
    <lineage>
        <taxon>Bacteria</taxon>
        <taxon>Pseudomonadati</taxon>
        <taxon>Planctomycetota</taxon>
        <taxon>Planctomycetia</taxon>
        <taxon>Planctomycetales</taxon>
        <taxon>Planctomycetaceae</taxon>
        <taxon>Alienimonas</taxon>
    </lineage>
</organism>
<reference evidence="3 4" key="1">
    <citation type="journal article" date="2020" name="Syst. Appl. Microbiol.">
        <title>Alienimonas chondri sp. nov., a novel planctomycete isolated from the biofilm of the red alga Chondrus crispus.</title>
        <authorList>
            <person name="Vitorino I."/>
            <person name="Albuquerque L."/>
            <person name="Wiegand S."/>
            <person name="Kallscheuer N."/>
            <person name="da Costa M.S."/>
            <person name="Lobo-da-Cunha A."/>
            <person name="Jogler C."/>
            <person name="Lage O.M."/>
        </authorList>
    </citation>
    <scope>NUCLEOTIDE SEQUENCE [LARGE SCALE GENOMIC DNA]</scope>
    <source>
        <strain evidence="3 4">LzC2</strain>
    </source>
</reference>
<proteinExistence type="predicted"/>
<feature type="domain" description="Transposase IS116/IS110/IS902 C-terminal" evidence="2">
    <location>
        <begin position="222"/>
        <end position="304"/>
    </location>
</feature>
<accession>A0ABX1VFM3</accession>
<dbReference type="InterPro" id="IPR047650">
    <property type="entry name" value="Transpos_IS110"/>
</dbReference>
<dbReference type="InterPro" id="IPR002525">
    <property type="entry name" value="Transp_IS110-like_N"/>
</dbReference>
<gene>
    <name evidence="3" type="ORF">LzC2_29900</name>
</gene>
<comment type="caution">
    <text evidence="3">The sequence shown here is derived from an EMBL/GenBank/DDBJ whole genome shotgun (WGS) entry which is preliminary data.</text>
</comment>
<dbReference type="PANTHER" id="PTHR33055:SF3">
    <property type="entry name" value="PUTATIVE TRANSPOSASE FOR IS117-RELATED"/>
    <property type="match status" value="1"/>
</dbReference>
<dbReference type="Pfam" id="PF02371">
    <property type="entry name" value="Transposase_20"/>
    <property type="match status" value="1"/>
</dbReference>
<evidence type="ECO:0000259" key="2">
    <source>
        <dbReference type="Pfam" id="PF02371"/>
    </source>
</evidence>
<evidence type="ECO:0000259" key="1">
    <source>
        <dbReference type="Pfam" id="PF01548"/>
    </source>
</evidence>
<dbReference type="RefSeq" id="WP_171188376.1">
    <property type="nucleotide sequence ID" value="NZ_WTPX01000106.1"/>
</dbReference>
<dbReference type="NCBIfam" id="NF033542">
    <property type="entry name" value="transpos_IS110"/>
    <property type="match status" value="1"/>
</dbReference>
<dbReference type="InterPro" id="IPR003346">
    <property type="entry name" value="Transposase_20"/>
</dbReference>
<evidence type="ECO:0000313" key="3">
    <source>
        <dbReference type="EMBL" id="NNJ26894.1"/>
    </source>
</evidence>